<evidence type="ECO:0000313" key="5">
    <source>
        <dbReference type="Proteomes" id="UP000013776"/>
    </source>
</evidence>
<keyword evidence="1" id="KW-0732">Signal</keyword>
<sequence>MAGQLIILFTTLLAQAKVEELKTAIYAALQALFVVAKGEVNALPCRPTLAQLISLSLKESASIGTSVAALRVVHRLYTQIEADAAAGFLPGTVSSLTKVLLKQNQKSSIIIESVRILEICIVKAFDGTISGYRSSDWYKATEGQLLLAMTPVLSRLAENDHNTVRTETIRLCEHVLARTGLIKTIYLEFLLRLSPASVLQVHKSGVADILESYVDAMIRILNGADEARKVQMLQTMSRAMPCLPSTSRQILSQRILLQFYNFIQFAPQNQILHQALKDEMIAPSEPVILHIAAETQKHLTNLLAACEFPEPITVSSPETFWIAQKSGFNSYAYAMENISSCTNLCLSSILAEAQFLGPSFKPQLMHVLYAILALPETNYFVLESISQSCHYISVQEMLIDNADYVINQLQLAFVTLDLNPRTTKVLGLLVRVVPEIVELIDDVVATFFEVLDDYHAHQVLVSGIFESLEAVVQATAGIQPVSKFELALDTISIPNVEKSFEDRFDEAQDIEPSQAVDESPVAKDPRSYTMVLHIMEKAQLFLSHDDPTIRIRVLELLHKGVPVISQNEDKFLPLIHTYWPQLTRRIEDDNPFVVAAVLRLIARTITFAGSFMRTRIMADVLPVLRQLKQPQKDKRGNVVGLRAAWEGTGRRKVAECIQSVLEAIQDDGGLTEEELQSIVL</sequence>
<gene>
    <name evidence="4" type="ORF">TAPDE_002381</name>
</gene>
<dbReference type="InterPro" id="IPR057566">
    <property type="entry name" value="TPR_TTI1_N"/>
</dbReference>
<accession>R4XDA6</accession>
<protein>
    <submittedName>
        <fullName evidence="4">Uncharacterized protein</fullName>
    </submittedName>
</protein>
<dbReference type="GO" id="GO:0005737">
    <property type="term" value="C:cytoplasm"/>
    <property type="evidence" value="ECO:0007669"/>
    <property type="project" value="TreeGrafter"/>
</dbReference>
<dbReference type="Pfam" id="PF24181">
    <property type="entry name" value="TPR_TTI1_C"/>
    <property type="match status" value="1"/>
</dbReference>
<evidence type="ECO:0000313" key="4">
    <source>
        <dbReference type="EMBL" id="CCG82388.1"/>
    </source>
</evidence>
<feature type="signal peptide" evidence="1">
    <location>
        <begin position="1"/>
        <end position="16"/>
    </location>
</feature>
<dbReference type="PANTHER" id="PTHR18460:SF3">
    <property type="entry name" value="TELO2-INTERACTING PROTEIN 1 HOMOLOG"/>
    <property type="match status" value="1"/>
</dbReference>
<dbReference type="STRING" id="1097556.R4XDA6"/>
<keyword evidence="5" id="KW-1185">Reference proteome</keyword>
<dbReference type="EMBL" id="CAHR02000083">
    <property type="protein sequence ID" value="CCG82388.1"/>
    <property type="molecule type" value="Genomic_DNA"/>
</dbReference>
<feature type="chain" id="PRO_5004373221" evidence="1">
    <location>
        <begin position="17"/>
        <end position="680"/>
    </location>
</feature>
<dbReference type="OrthoDB" id="6781668at2759"/>
<feature type="domain" description="TTI1 N-terminal TPR" evidence="2">
    <location>
        <begin position="3"/>
        <end position="178"/>
    </location>
</feature>
<dbReference type="AlphaFoldDB" id="R4XDA6"/>
<feature type="domain" description="TTI1 C-terminal TPR" evidence="3">
    <location>
        <begin position="506"/>
        <end position="632"/>
    </location>
</feature>
<evidence type="ECO:0000259" key="3">
    <source>
        <dbReference type="Pfam" id="PF24181"/>
    </source>
</evidence>
<dbReference type="InterPro" id="IPR052587">
    <property type="entry name" value="TELO2-interacting_protein_1"/>
</dbReference>
<dbReference type="InterPro" id="IPR016024">
    <property type="entry name" value="ARM-type_fold"/>
</dbReference>
<dbReference type="Pfam" id="PF24173">
    <property type="entry name" value="TPR_TTI1_N"/>
    <property type="match status" value="1"/>
</dbReference>
<proteinExistence type="predicted"/>
<dbReference type="VEuPathDB" id="FungiDB:TAPDE_002381"/>
<name>R4XDA6_TAPDE</name>
<reference evidence="4 5" key="1">
    <citation type="journal article" date="2013" name="MBio">
        <title>Genome sequencing of the plant pathogen Taphrina deformans, the causal agent of peach leaf curl.</title>
        <authorList>
            <person name="Cisse O.H."/>
            <person name="Almeida J.M.G.C.F."/>
            <person name="Fonseca A."/>
            <person name="Kumar A.A."/>
            <person name="Salojaervi J."/>
            <person name="Overmyer K."/>
            <person name="Hauser P.M."/>
            <person name="Pagni M."/>
        </authorList>
    </citation>
    <scope>NUCLEOTIDE SEQUENCE [LARGE SCALE GENOMIC DNA]</scope>
    <source>
        <strain evidence="5">PYCC 5710 / ATCC 11124 / CBS 356.35 / IMI 108563 / JCM 9778 / NBRC 8474</strain>
    </source>
</reference>
<evidence type="ECO:0000259" key="2">
    <source>
        <dbReference type="Pfam" id="PF24173"/>
    </source>
</evidence>
<organism evidence="4 5">
    <name type="scientific">Taphrina deformans (strain PYCC 5710 / ATCC 11124 / CBS 356.35 / IMI 108563 / JCM 9778 / NBRC 8474)</name>
    <name type="common">Peach leaf curl fungus</name>
    <name type="synonym">Lalaria deformans</name>
    <dbReference type="NCBI Taxonomy" id="1097556"/>
    <lineage>
        <taxon>Eukaryota</taxon>
        <taxon>Fungi</taxon>
        <taxon>Dikarya</taxon>
        <taxon>Ascomycota</taxon>
        <taxon>Taphrinomycotina</taxon>
        <taxon>Taphrinomycetes</taxon>
        <taxon>Taphrinales</taxon>
        <taxon>Taphrinaceae</taxon>
        <taxon>Taphrina</taxon>
    </lineage>
</organism>
<dbReference type="Pfam" id="PF21547">
    <property type="entry name" value="TTI1"/>
    <property type="match status" value="1"/>
</dbReference>
<dbReference type="eggNOG" id="KOG4524">
    <property type="taxonomic scope" value="Eukaryota"/>
</dbReference>
<dbReference type="InterPro" id="IPR057567">
    <property type="entry name" value="TPR_TTI1_C"/>
</dbReference>
<comment type="caution">
    <text evidence="4">The sequence shown here is derived from an EMBL/GenBank/DDBJ whole genome shotgun (WGS) entry which is preliminary data.</text>
</comment>
<dbReference type="Proteomes" id="UP000013776">
    <property type="component" value="Unassembled WGS sequence"/>
</dbReference>
<dbReference type="InterPro" id="IPR049362">
    <property type="entry name" value="TTI1_rpt"/>
</dbReference>
<evidence type="ECO:0000256" key="1">
    <source>
        <dbReference type="SAM" id="SignalP"/>
    </source>
</evidence>
<dbReference type="PANTHER" id="PTHR18460">
    <property type="entry name" value="TEL2 INTERACTING PROTEIN 1 TTI1 FAMILY MEMBER"/>
    <property type="match status" value="1"/>
</dbReference>
<dbReference type="SUPFAM" id="SSF48371">
    <property type="entry name" value="ARM repeat"/>
    <property type="match status" value="2"/>
</dbReference>